<dbReference type="InterPro" id="IPR015637">
    <property type="entry name" value="MUG/TDG"/>
</dbReference>
<evidence type="ECO:0000313" key="5">
    <source>
        <dbReference type="EMBL" id="GGJ20990.1"/>
    </source>
</evidence>
<evidence type="ECO:0000313" key="6">
    <source>
        <dbReference type="Proteomes" id="UP000632222"/>
    </source>
</evidence>
<dbReference type="CDD" id="cd10028">
    <property type="entry name" value="UDG-F2_TDG_MUG"/>
    <property type="match status" value="1"/>
</dbReference>
<keyword evidence="3" id="KW-0234">DNA repair</keyword>
<dbReference type="RefSeq" id="WP_188999029.1">
    <property type="nucleotide sequence ID" value="NZ_BMOD01000001.1"/>
</dbReference>
<evidence type="ECO:0000256" key="1">
    <source>
        <dbReference type="ARBA" id="ARBA00022763"/>
    </source>
</evidence>
<sequence>MNDLPLDLPQDEYIVPDVLQPGLKLVFCGTAPSKTSAAAKAYYANPQNKFWRVLHQVGLVPRPMKPQEFQILPEYGLGLTDVCKRFSGIDSVLPSEGFTPDELTQKVRTFKPSVIAFTSKRAAQEGLQKKKLQFGLQPETFEGAEVFVLPSTSPLADSHFNIEHWQNLAEHIRQLPDSEPS</sequence>
<keyword evidence="6" id="KW-1185">Reference proteome</keyword>
<dbReference type="Gene3D" id="3.40.470.10">
    <property type="entry name" value="Uracil-DNA glycosylase-like domain"/>
    <property type="match status" value="1"/>
</dbReference>
<proteinExistence type="predicted"/>
<dbReference type="PANTHER" id="PTHR12159:SF9">
    <property type="entry name" value="G_T MISMATCH-SPECIFIC THYMINE DNA GLYCOSYLASE"/>
    <property type="match status" value="1"/>
</dbReference>
<comment type="caution">
    <text evidence="5">The sequence shown here is derived from an EMBL/GenBank/DDBJ whole genome shotgun (WGS) entry which is preliminary data.</text>
</comment>
<feature type="domain" description="Uracil-DNA glycosylase-like" evidence="4">
    <location>
        <begin position="16"/>
        <end position="164"/>
    </location>
</feature>
<reference evidence="6" key="1">
    <citation type="journal article" date="2019" name="Int. J. Syst. Evol. Microbiol.">
        <title>The Global Catalogue of Microorganisms (GCM) 10K type strain sequencing project: providing services to taxonomists for standard genome sequencing and annotation.</title>
        <authorList>
            <consortium name="The Broad Institute Genomics Platform"/>
            <consortium name="The Broad Institute Genome Sequencing Center for Infectious Disease"/>
            <person name="Wu L."/>
            <person name="Ma J."/>
        </authorList>
    </citation>
    <scope>NUCLEOTIDE SEQUENCE [LARGE SCALE GENOMIC DNA]</scope>
    <source>
        <strain evidence="6">JCM 14370</strain>
    </source>
</reference>
<protein>
    <submittedName>
        <fullName evidence="5">Mismatch-specific DNA-glycosylase</fullName>
    </submittedName>
</protein>
<gene>
    <name evidence="5" type="ORF">GCM10008938_03990</name>
</gene>
<dbReference type="InterPro" id="IPR005122">
    <property type="entry name" value="Uracil-DNA_glycosylase-like"/>
</dbReference>
<dbReference type="SUPFAM" id="SSF52141">
    <property type="entry name" value="Uracil-DNA glycosylase-like"/>
    <property type="match status" value="1"/>
</dbReference>
<dbReference type="PANTHER" id="PTHR12159">
    <property type="entry name" value="G/T AND G/U MISMATCH-SPECIFIC DNA GLYCOSYLASE"/>
    <property type="match status" value="1"/>
</dbReference>
<organism evidence="5 6">
    <name type="scientific">Deinococcus roseus</name>
    <dbReference type="NCBI Taxonomy" id="392414"/>
    <lineage>
        <taxon>Bacteria</taxon>
        <taxon>Thermotogati</taxon>
        <taxon>Deinococcota</taxon>
        <taxon>Deinococci</taxon>
        <taxon>Deinococcales</taxon>
        <taxon>Deinococcaceae</taxon>
        <taxon>Deinococcus</taxon>
    </lineage>
</organism>
<keyword evidence="2" id="KW-0378">Hydrolase</keyword>
<keyword evidence="1" id="KW-0227">DNA damage</keyword>
<dbReference type="InterPro" id="IPR036895">
    <property type="entry name" value="Uracil-DNA_glycosylase-like_sf"/>
</dbReference>
<dbReference type="EMBL" id="BMOD01000001">
    <property type="protein sequence ID" value="GGJ20990.1"/>
    <property type="molecule type" value="Genomic_DNA"/>
</dbReference>
<dbReference type="Pfam" id="PF03167">
    <property type="entry name" value="UDG"/>
    <property type="match status" value="1"/>
</dbReference>
<evidence type="ECO:0000256" key="2">
    <source>
        <dbReference type="ARBA" id="ARBA00022801"/>
    </source>
</evidence>
<evidence type="ECO:0000256" key="3">
    <source>
        <dbReference type="ARBA" id="ARBA00023204"/>
    </source>
</evidence>
<evidence type="ECO:0000259" key="4">
    <source>
        <dbReference type="Pfam" id="PF03167"/>
    </source>
</evidence>
<accession>A0ABQ2CU24</accession>
<dbReference type="Proteomes" id="UP000632222">
    <property type="component" value="Unassembled WGS sequence"/>
</dbReference>
<name>A0ABQ2CU24_9DEIO</name>